<feature type="compositionally biased region" description="Basic and acidic residues" evidence="4">
    <location>
        <begin position="246"/>
        <end position="259"/>
    </location>
</feature>
<dbReference type="InterPro" id="IPR036179">
    <property type="entry name" value="Ig-like_dom_sf"/>
</dbReference>
<comment type="subcellular location">
    <subcellularLocation>
        <location evidence="1">Membrane</location>
    </subcellularLocation>
</comment>
<organism evidence="8 9">
    <name type="scientific">Pleuronectes platessa</name>
    <name type="common">European plaice</name>
    <dbReference type="NCBI Taxonomy" id="8262"/>
    <lineage>
        <taxon>Eukaryota</taxon>
        <taxon>Metazoa</taxon>
        <taxon>Chordata</taxon>
        <taxon>Craniata</taxon>
        <taxon>Vertebrata</taxon>
        <taxon>Euteleostomi</taxon>
        <taxon>Actinopterygii</taxon>
        <taxon>Neopterygii</taxon>
        <taxon>Teleostei</taxon>
        <taxon>Neoteleostei</taxon>
        <taxon>Acanthomorphata</taxon>
        <taxon>Carangaria</taxon>
        <taxon>Pleuronectiformes</taxon>
        <taxon>Pleuronectoidei</taxon>
        <taxon>Pleuronectidae</taxon>
        <taxon>Pleuronectes</taxon>
    </lineage>
</organism>
<dbReference type="PROSITE" id="PS50835">
    <property type="entry name" value="IG_LIKE"/>
    <property type="match status" value="1"/>
</dbReference>
<protein>
    <recommendedName>
        <fullName evidence="7">Ig-like domain-containing protein</fullName>
    </recommendedName>
</protein>
<feature type="domain" description="Ig-like" evidence="7">
    <location>
        <begin position="97"/>
        <end position="158"/>
    </location>
</feature>
<dbReference type="GO" id="GO:0005886">
    <property type="term" value="C:plasma membrane"/>
    <property type="evidence" value="ECO:0007669"/>
    <property type="project" value="TreeGrafter"/>
</dbReference>
<feature type="chain" id="PRO_5040429654" description="Ig-like domain-containing protein" evidence="6">
    <location>
        <begin position="17"/>
        <end position="288"/>
    </location>
</feature>
<feature type="region of interest" description="Disordered" evidence="4">
    <location>
        <begin position="237"/>
        <end position="269"/>
    </location>
</feature>
<proteinExistence type="predicted"/>
<comment type="caution">
    <text evidence="8">The sequence shown here is derived from an EMBL/GenBank/DDBJ whole genome shotgun (WGS) entry which is preliminary data.</text>
</comment>
<evidence type="ECO:0000313" key="8">
    <source>
        <dbReference type="EMBL" id="CAB1428191.1"/>
    </source>
</evidence>
<dbReference type="InterPro" id="IPR050671">
    <property type="entry name" value="CD300_family_receptors"/>
</dbReference>
<dbReference type="Pfam" id="PF07686">
    <property type="entry name" value="V-set"/>
    <property type="match status" value="1"/>
</dbReference>
<evidence type="ECO:0000256" key="6">
    <source>
        <dbReference type="SAM" id="SignalP"/>
    </source>
</evidence>
<keyword evidence="5" id="KW-1133">Transmembrane helix</keyword>
<dbReference type="InterPro" id="IPR007110">
    <property type="entry name" value="Ig-like_dom"/>
</dbReference>
<dbReference type="PANTHER" id="PTHR11860:SF118">
    <property type="entry name" value="CMRF35-LIKE MOLECULE 3-RELATED"/>
    <property type="match status" value="1"/>
</dbReference>
<keyword evidence="3 5" id="KW-0472">Membrane</keyword>
<dbReference type="PANTHER" id="PTHR11860">
    <property type="entry name" value="POLYMERIC-IMMUNOGLOBULIN RECEPTOR"/>
    <property type="match status" value="1"/>
</dbReference>
<keyword evidence="9" id="KW-1185">Reference proteome</keyword>
<evidence type="ECO:0000256" key="5">
    <source>
        <dbReference type="SAM" id="Phobius"/>
    </source>
</evidence>
<dbReference type="InterPro" id="IPR013106">
    <property type="entry name" value="Ig_V-set"/>
</dbReference>
<dbReference type="Proteomes" id="UP001153269">
    <property type="component" value="Unassembled WGS sequence"/>
</dbReference>
<evidence type="ECO:0000256" key="3">
    <source>
        <dbReference type="ARBA" id="ARBA00023136"/>
    </source>
</evidence>
<dbReference type="InterPro" id="IPR013783">
    <property type="entry name" value="Ig-like_fold"/>
</dbReference>
<evidence type="ECO:0000256" key="1">
    <source>
        <dbReference type="ARBA" id="ARBA00004370"/>
    </source>
</evidence>
<feature type="transmembrane region" description="Helical" evidence="5">
    <location>
        <begin position="205"/>
        <end position="227"/>
    </location>
</feature>
<feature type="compositionally biased region" description="Low complexity" evidence="4">
    <location>
        <begin position="182"/>
        <end position="196"/>
    </location>
</feature>
<sequence>MIHLLVLALVLTGCEAEHEIKACTGGWFEFTCEYKIGSYQTIDLILGCYKCKIQEKTTEVKLKLKNGGCQEPFHQTVNATDETTITCNYPKDKKGFFFCKEEGSDCVDVSPTHRTQWSEGRFRQTEIKSVFSVSISNVSSQDGGVYWCGSSHRSYSISLRKIELDVKISEPPPATTPSVHETTGSSTSSVQTTTASAKPQGGSRLLFIVAIVAVVCAAALVLLVVMFKLCPKANPGYEGSKNTTQNEDHSYAEIEERPQKPGSGTAPKTLGQCPVSQLLYCQSSFQLH</sequence>
<dbReference type="SUPFAM" id="SSF48726">
    <property type="entry name" value="Immunoglobulin"/>
    <property type="match status" value="1"/>
</dbReference>
<evidence type="ECO:0000259" key="7">
    <source>
        <dbReference type="PROSITE" id="PS50835"/>
    </source>
</evidence>
<reference evidence="8" key="1">
    <citation type="submission" date="2020-03" db="EMBL/GenBank/DDBJ databases">
        <authorList>
            <person name="Weist P."/>
        </authorList>
    </citation>
    <scope>NUCLEOTIDE SEQUENCE</scope>
</reference>
<keyword evidence="2 5" id="KW-0812">Transmembrane</keyword>
<evidence type="ECO:0000256" key="2">
    <source>
        <dbReference type="ARBA" id="ARBA00022692"/>
    </source>
</evidence>
<dbReference type="InterPro" id="IPR003599">
    <property type="entry name" value="Ig_sub"/>
</dbReference>
<dbReference type="SMART" id="SM00409">
    <property type="entry name" value="IG"/>
    <property type="match status" value="1"/>
</dbReference>
<gene>
    <name evidence="8" type="ORF">PLEPLA_LOCUS16156</name>
</gene>
<evidence type="ECO:0000256" key="4">
    <source>
        <dbReference type="SAM" id="MobiDB-lite"/>
    </source>
</evidence>
<dbReference type="EMBL" id="CADEAL010001028">
    <property type="protein sequence ID" value="CAB1428191.1"/>
    <property type="molecule type" value="Genomic_DNA"/>
</dbReference>
<dbReference type="AlphaFoldDB" id="A0A9N7YJZ8"/>
<dbReference type="GO" id="GO:0004888">
    <property type="term" value="F:transmembrane signaling receptor activity"/>
    <property type="evidence" value="ECO:0007669"/>
    <property type="project" value="TreeGrafter"/>
</dbReference>
<evidence type="ECO:0000313" key="9">
    <source>
        <dbReference type="Proteomes" id="UP001153269"/>
    </source>
</evidence>
<accession>A0A9N7YJZ8</accession>
<dbReference type="Gene3D" id="2.60.40.10">
    <property type="entry name" value="Immunoglobulins"/>
    <property type="match status" value="1"/>
</dbReference>
<name>A0A9N7YJZ8_PLEPL</name>
<keyword evidence="6" id="KW-0732">Signal</keyword>
<feature type="region of interest" description="Disordered" evidence="4">
    <location>
        <begin position="169"/>
        <end position="197"/>
    </location>
</feature>
<feature type="signal peptide" evidence="6">
    <location>
        <begin position="1"/>
        <end position="16"/>
    </location>
</feature>